<feature type="compositionally biased region" description="Polar residues" evidence="1">
    <location>
        <begin position="123"/>
        <end position="134"/>
    </location>
</feature>
<comment type="caution">
    <text evidence="2">The sequence shown here is derived from an EMBL/GenBank/DDBJ whole genome shotgun (WGS) entry which is preliminary data.</text>
</comment>
<accession>A0AAD5MSU3</accession>
<dbReference type="Proteomes" id="UP001196413">
    <property type="component" value="Unassembled WGS sequence"/>
</dbReference>
<keyword evidence="3" id="KW-1185">Reference proteome</keyword>
<evidence type="ECO:0000313" key="2">
    <source>
        <dbReference type="EMBL" id="KAJ1353104.1"/>
    </source>
</evidence>
<proteinExistence type="predicted"/>
<feature type="compositionally biased region" description="Low complexity" evidence="1">
    <location>
        <begin position="148"/>
        <end position="159"/>
    </location>
</feature>
<dbReference type="EMBL" id="JAHQIW010001606">
    <property type="protein sequence ID" value="KAJ1353104.1"/>
    <property type="molecule type" value="Genomic_DNA"/>
</dbReference>
<dbReference type="AlphaFoldDB" id="A0AAD5MSU3"/>
<evidence type="ECO:0000256" key="1">
    <source>
        <dbReference type="SAM" id="MobiDB-lite"/>
    </source>
</evidence>
<sequence>MQKSTPSKTFIVGTDNASITPKKQKQRSSNSNKHVLKKPSHPLDRYAPLKTYSNSSNRSLLDAGKVRCSKDAMQKTGASYREHEGRTADSASDSSKSSRSPKCELSQRDSTTKMKQSHAPIAASSTTVNMSKSGHSTDSKTKRSTPISSKRSLSQSSRSDLAVTPTAVKKRTTTDSKSNMKKIVRSSRRYPCKGLCRYPHASNALGPTSRERKESSNSMKKLQPRDPYRPRVKSSTTIIHRNRVAKIDDKASSSTTSVKYNKNPQSRHPKRLSKISSTFTTPKKEAVDDLTSSSRLSSKTHKKLQPRDPYRPPKKSFKTKIQKDQAVQTADKMTSSLTESVEPNNYCQSQHPLRSPRKSSTVTISKKKVLDNLTDSSTKSTKSDRKLQPRDPYRPPRKFLKTTLVKKQSVDKITLSSRTSLSSNKELQPRESSEKPSSKTTTALKQISDRKAADLNASLRSSPKPKVRSISLAIFTSKFHQTNMTAE</sequence>
<protein>
    <submittedName>
        <fullName evidence="2">Uncharacterized protein</fullName>
    </submittedName>
</protein>
<feature type="compositionally biased region" description="Basic and acidic residues" evidence="1">
    <location>
        <begin position="427"/>
        <end position="437"/>
    </location>
</feature>
<evidence type="ECO:0000313" key="3">
    <source>
        <dbReference type="Proteomes" id="UP001196413"/>
    </source>
</evidence>
<feature type="compositionally biased region" description="Basic residues" evidence="1">
    <location>
        <begin position="179"/>
        <end position="191"/>
    </location>
</feature>
<feature type="compositionally biased region" description="Basic and acidic residues" evidence="1">
    <location>
        <begin position="101"/>
        <end position="112"/>
    </location>
</feature>
<feature type="compositionally biased region" description="Polar residues" evidence="1">
    <location>
        <begin position="252"/>
        <end position="264"/>
    </location>
</feature>
<feature type="compositionally biased region" description="Low complexity" evidence="1">
    <location>
        <begin position="371"/>
        <end position="380"/>
    </location>
</feature>
<feature type="region of interest" description="Disordered" evidence="1">
    <location>
        <begin position="1"/>
        <end position="397"/>
    </location>
</feature>
<feature type="compositionally biased region" description="Polar residues" evidence="1">
    <location>
        <begin position="325"/>
        <end position="352"/>
    </location>
</feature>
<name>A0AAD5MSU3_PARTN</name>
<feature type="compositionally biased region" description="Basic and acidic residues" evidence="1">
    <location>
        <begin position="64"/>
        <end position="73"/>
    </location>
</feature>
<feature type="compositionally biased region" description="Polar residues" evidence="1">
    <location>
        <begin position="416"/>
        <end position="426"/>
    </location>
</feature>
<feature type="compositionally biased region" description="Low complexity" evidence="1">
    <location>
        <begin position="88"/>
        <end position="100"/>
    </location>
</feature>
<reference evidence="2" key="1">
    <citation type="submission" date="2021-06" db="EMBL/GenBank/DDBJ databases">
        <title>Parelaphostrongylus tenuis whole genome reference sequence.</title>
        <authorList>
            <person name="Garwood T.J."/>
            <person name="Larsen P.A."/>
            <person name="Fountain-Jones N.M."/>
            <person name="Garbe J.R."/>
            <person name="Macchietto M.G."/>
            <person name="Kania S.A."/>
            <person name="Gerhold R.W."/>
            <person name="Richards J.E."/>
            <person name="Wolf T.M."/>
        </authorList>
    </citation>
    <scope>NUCLEOTIDE SEQUENCE</scope>
    <source>
        <strain evidence="2">MNPRO001-30</strain>
        <tissue evidence="2">Meninges</tissue>
    </source>
</reference>
<organism evidence="2 3">
    <name type="scientific">Parelaphostrongylus tenuis</name>
    <name type="common">Meningeal worm</name>
    <dbReference type="NCBI Taxonomy" id="148309"/>
    <lineage>
        <taxon>Eukaryota</taxon>
        <taxon>Metazoa</taxon>
        <taxon>Ecdysozoa</taxon>
        <taxon>Nematoda</taxon>
        <taxon>Chromadorea</taxon>
        <taxon>Rhabditida</taxon>
        <taxon>Rhabditina</taxon>
        <taxon>Rhabditomorpha</taxon>
        <taxon>Strongyloidea</taxon>
        <taxon>Metastrongylidae</taxon>
        <taxon>Parelaphostrongylus</taxon>
    </lineage>
</organism>
<gene>
    <name evidence="2" type="ORF">KIN20_009661</name>
</gene>
<feature type="compositionally biased region" description="Basic and acidic residues" evidence="1">
    <location>
        <begin position="381"/>
        <end position="394"/>
    </location>
</feature>
<feature type="region of interest" description="Disordered" evidence="1">
    <location>
        <begin position="416"/>
        <end position="449"/>
    </location>
</feature>